<name>A0A7W7VCB5_9PSEU</name>
<gene>
    <name evidence="3" type="ORF">FHR82_001101</name>
</gene>
<feature type="region of interest" description="Disordered" evidence="1">
    <location>
        <begin position="20"/>
        <end position="88"/>
    </location>
</feature>
<dbReference type="Proteomes" id="UP000520767">
    <property type="component" value="Unassembled WGS sequence"/>
</dbReference>
<dbReference type="EMBL" id="JACHJQ010000001">
    <property type="protein sequence ID" value="MBB4904891.1"/>
    <property type="molecule type" value="Genomic_DNA"/>
</dbReference>
<proteinExistence type="predicted"/>
<feature type="signal peptide" evidence="2">
    <location>
        <begin position="1"/>
        <end position="18"/>
    </location>
</feature>
<dbReference type="AlphaFoldDB" id="A0A7W7VCB5"/>
<reference evidence="3 4" key="1">
    <citation type="submission" date="2020-08" db="EMBL/GenBank/DDBJ databases">
        <title>Genomic Encyclopedia of Type Strains, Phase III (KMG-III): the genomes of soil and plant-associated and newly described type strains.</title>
        <authorList>
            <person name="Whitman W."/>
        </authorList>
    </citation>
    <scope>NUCLEOTIDE SEQUENCE [LARGE SCALE GENOMIC DNA]</scope>
    <source>
        <strain evidence="3 4">CECT 8960</strain>
    </source>
</reference>
<evidence type="ECO:0000313" key="4">
    <source>
        <dbReference type="Proteomes" id="UP000520767"/>
    </source>
</evidence>
<feature type="compositionally biased region" description="Low complexity" evidence="1">
    <location>
        <begin position="20"/>
        <end position="42"/>
    </location>
</feature>
<dbReference type="RefSeq" id="WP_184809080.1">
    <property type="nucleotide sequence ID" value="NZ_JACHJQ010000001.1"/>
</dbReference>
<accession>A0A7W7VCB5</accession>
<evidence type="ECO:0000313" key="3">
    <source>
        <dbReference type="EMBL" id="MBB4904891.1"/>
    </source>
</evidence>
<evidence type="ECO:0000256" key="1">
    <source>
        <dbReference type="SAM" id="MobiDB-lite"/>
    </source>
</evidence>
<sequence length="193" mass="19524">MRALLTTAAAALALGVLAGCGDASTPAASDQTTTTTSSEQPSKTAPEPPTPSDVATPQPPEAGKPQDPVSGEPPVTIGADGPVVPAGVTEVPAGQVDATALPQYVEFGNKVWQYNDGFSLQLFASASSGCSGAEAMVVDQSADAVKIVVRPLDQPQGGSPDGTMCTQVMTPVPVTVTLEQPLRDREVLLSAGR</sequence>
<comment type="caution">
    <text evidence="3">The sequence shown here is derived from an EMBL/GenBank/DDBJ whole genome shotgun (WGS) entry which is preliminary data.</text>
</comment>
<feature type="compositionally biased region" description="Pro residues" evidence="1">
    <location>
        <begin position="46"/>
        <end position="62"/>
    </location>
</feature>
<feature type="chain" id="PRO_5039048550" evidence="2">
    <location>
        <begin position="19"/>
        <end position="193"/>
    </location>
</feature>
<keyword evidence="4" id="KW-1185">Reference proteome</keyword>
<keyword evidence="2" id="KW-0732">Signal</keyword>
<dbReference type="PROSITE" id="PS51257">
    <property type="entry name" value="PROKAR_LIPOPROTEIN"/>
    <property type="match status" value="1"/>
</dbReference>
<evidence type="ECO:0000256" key="2">
    <source>
        <dbReference type="SAM" id="SignalP"/>
    </source>
</evidence>
<organism evidence="3 4">
    <name type="scientific">Actinophytocola algeriensis</name>
    <dbReference type="NCBI Taxonomy" id="1768010"/>
    <lineage>
        <taxon>Bacteria</taxon>
        <taxon>Bacillati</taxon>
        <taxon>Actinomycetota</taxon>
        <taxon>Actinomycetes</taxon>
        <taxon>Pseudonocardiales</taxon>
        <taxon>Pseudonocardiaceae</taxon>
    </lineage>
</organism>
<protein>
    <submittedName>
        <fullName evidence="3">Uncharacterized protein</fullName>
    </submittedName>
</protein>